<proteinExistence type="inferred from homology"/>
<feature type="transmembrane region" description="Helical" evidence="7">
    <location>
        <begin position="62"/>
        <end position="95"/>
    </location>
</feature>
<evidence type="ECO:0000256" key="5">
    <source>
        <dbReference type="ARBA" id="ARBA00022989"/>
    </source>
</evidence>
<keyword evidence="10" id="KW-1185">Reference proteome</keyword>
<name>A0A1H4G014_9RHOB</name>
<keyword evidence="5 7" id="KW-1133">Transmembrane helix</keyword>
<accession>A0A1H4G014</accession>
<feature type="transmembrane region" description="Helical" evidence="7">
    <location>
        <begin position="580"/>
        <end position="601"/>
    </location>
</feature>
<keyword evidence="3" id="KW-1003">Cell membrane</keyword>
<dbReference type="Proteomes" id="UP000198703">
    <property type="component" value="Unassembled WGS sequence"/>
</dbReference>
<keyword evidence="6 7" id="KW-0472">Membrane</keyword>
<dbReference type="PANTHER" id="PTHR47737">
    <property type="entry name" value="GLYCINE BETAINE/PROLINE BETAINE TRANSPORT SYSTEM PERMEASE PROTEIN PROW"/>
    <property type="match status" value="1"/>
</dbReference>
<feature type="transmembrane region" description="Helical" evidence="7">
    <location>
        <begin position="422"/>
        <end position="445"/>
    </location>
</feature>
<dbReference type="EMBL" id="FNQM01000033">
    <property type="protein sequence ID" value="SEB02976.1"/>
    <property type="molecule type" value="Genomic_DNA"/>
</dbReference>
<evidence type="ECO:0000256" key="3">
    <source>
        <dbReference type="ARBA" id="ARBA00022475"/>
    </source>
</evidence>
<evidence type="ECO:0000256" key="2">
    <source>
        <dbReference type="ARBA" id="ARBA00022448"/>
    </source>
</evidence>
<dbReference type="GO" id="GO:0043190">
    <property type="term" value="C:ATP-binding cassette (ABC) transporter complex"/>
    <property type="evidence" value="ECO:0007669"/>
    <property type="project" value="TreeGrafter"/>
</dbReference>
<feature type="transmembrane region" description="Helical" evidence="7">
    <location>
        <begin position="150"/>
        <end position="176"/>
    </location>
</feature>
<dbReference type="GO" id="GO:0015226">
    <property type="term" value="F:carnitine transmembrane transporter activity"/>
    <property type="evidence" value="ECO:0007669"/>
    <property type="project" value="TreeGrafter"/>
</dbReference>
<feature type="transmembrane region" description="Helical" evidence="7">
    <location>
        <begin position="221"/>
        <end position="243"/>
    </location>
</feature>
<keyword evidence="2 7" id="KW-0813">Transport</keyword>
<dbReference type="Pfam" id="PF00528">
    <property type="entry name" value="BPD_transp_1"/>
    <property type="match status" value="2"/>
</dbReference>
<keyword evidence="4 7" id="KW-0812">Transmembrane</keyword>
<organism evidence="9 10">
    <name type="scientific">Rubrimonas cliftonensis</name>
    <dbReference type="NCBI Taxonomy" id="89524"/>
    <lineage>
        <taxon>Bacteria</taxon>
        <taxon>Pseudomonadati</taxon>
        <taxon>Pseudomonadota</taxon>
        <taxon>Alphaproteobacteria</taxon>
        <taxon>Rhodobacterales</taxon>
        <taxon>Paracoccaceae</taxon>
        <taxon>Rubrimonas</taxon>
    </lineage>
</organism>
<evidence type="ECO:0000256" key="1">
    <source>
        <dbReference type="ARBA" id="ARBA00004651"/>
    </source>
</evidence>
<dbReference type="CDD" id="cd06261">
    <property type="entry name" value="TM_PBP2"/>
    <property type="match status" value="2"/>
</dbReference>
<dbReference type="GO" id="GO:0015871">
    <property type="term" value="P:choline transport"/>
    <property type="evidence" value="ECO:0007669"/>
    <property type="project" value="TreeGrafter"/>
</dbReference>
<dbReference type="STRING" id="89524.SAMN05444370_1335"/>
<comment type="subcellular location">
    <subcellularLocation>
        <location evidence="1 7">Cell membrane</location>
        <topology evidence="1 7">Multi-pass membrane protein</topology>
    </subcellularLocation>
</comment>
<gene>
    <name evidence="9" type="ORF">SAMN05444370_1335</name>
</gene>
<feature type="transmembrane region" description="Helical" evidence="7">
    <location>
        <begin position="107"/>
        <end position="130"/>
    </location>
</feature>
<evidence type="ECO:0000256" key="6">
    <source>
        <dbReference type="ARBA" id="ARBA00023136"/>
    </source>
</evidence>
<reference evidence="9 10" key="1">
    <citation type="submission" date="2016-10" db="EMBL/GenBank/DDBJ databases">
        <authorList>
            <person name="de Groot N.N."/>
        </authorList>
    </citation>
    <scope>NUCLEOTIDE SEQUENCE [LARGE SCALE GENOMIC DNA]</scope>
    <source>
        <strain evidence="9 10">DSM 15345</strain>
    </source>
</reference>
<dbReference type="PROSITE" id="PS50928">
    <property type="entry name" value="ABC_TM1"/>
    <property type="match status" value="2"/>
</dbReference>
<evidence type="ECO:0000256" key="7">
    <source>
        <dbReference type="RuleBase" id="RU363032"/>
    </source>
</evidence>
<dbReference type="GO" id="GO:0031460">
    <property type="term" value="P:glycine betaine transport"/>
    <property type="evidence" value="ECO:0007669"/>
    <property type="project" value="TreeGrafter"/>
</dbReference>
<evidence type="ECO:0000259" key="8">
    <source>
        <dbReference type="PROSITE" id="PS50928"/>
    </source>
</evidence>
<dbReference type="AlphaFoldDB" id="A0A1H4G014"/>
<comment type="similarity">
    <text evidence="7">Belongs to the binding-protein-dependent transport system permease family.</text>
</comment>
<dbReference type="InterPro" id="IPR000515">
    <property type="entry name" value="MetI-like"/>
</dbReference>
<dbReference type="Gene3D" id="1.10.3720.10">
    <property type="entry name" value="MetI-like"/>
    <property type="match status" value="2"/>
</dbReference>
<feature type="transmembrane region" description="Helical" evidence="7">
    <location>
        <begin position="533"/>
        <end position="559"/>
    </location>
</feature>
<feature type="transmembrane region" description="Helical" evidence="7">
    <location>
        <begin position="466"/>
        <end position="494"/>
    </location>
</feature>
<dbReference type="SUPFAM" id="SSF161098">
    <property type="entry name" value="MetI-like"/>
    <property type="match status" value="2"/>
</dbReference>
<feature type="transmembrane region" description="Helical" evidence="7">
    <location>
        <begin position="255"/>
        <end position="278"/>
    </location>
</feature>
<feature type="domain" description="ABC transmembrane type-1" evidence="8">
    <location>
        <begin position="103"/>
        <end position="282"/>
    </location>
</feature>
<feature type="transmembrane region" description="Helical" evidence="7">
    <location>
        <begin position="399"/>
        <end position="416"/>
    </location>
</feature>
<evidence type="ECO:0000313" key="10">
    <source>
        <dbReference type="Proteomes" id="UP000198703"/>
    </source>
</evidence>
<sequence>MRPPEATPPPLADWLNAAFAVLRDDLGLMTLTRAAANGLETVIDALANVLYGKRRWPGLDPLPWSVVAVSVACLGHALGGWRLALLGGFTFVWIAGLGQWKLAMETLSVVLTAAPAAVALGLALGVAAWRRRSVEAALTPLLNVAQSLPHFAYMIPVVVFVGVGPKAGAVATIIFATPPMVRMTLLGLKAVPVEIVEAGRMAGATEWQLLRRVRLPTARDALLLGVNQVAMQSLAMVVLASFIGMPGLGQRLLQLLQALRIGQSIEIGVTIVLLAVLLDRLTRAWAGRRPAHAEATRGWAARNRAWLAWAALASLAWALASAFPIMAEVGRRDALSLADPLDAGVDRLVAALDPYTFALRGFLTGVVLTPMRDAFLAVPTSAALALMAGVGWRLGGARAGLTLLAYGAFIALSGWWDRSMITLYMVSFALVVAACVSLPLAVLAARGPRRANAALALCDTVQTFPSFIYLIPVIMLFGVTDVAAIAAVSILAAVPMLRYTVEGLRGAPPALLEAADMAGATRWRRLWAVEVPLAAPTMLVGLNQAVMFALFMVIIAAFIGTQDLGQEMQRALSASDVGKGLVLGLCVAAIGMSADVVIGGLRARATRGA</sequence>
<evidence type="ECO:0000313" key="9">
    <source>
        <dbReference type="EMBL" id="SEB02976.1"/>
    </source>
</evidence>
<protein>
    <submittedName>
        <fullName evidence="9">Glycine betaine/proline transport system permease protein</fullName>
    </submittedName>
</protein>
<dbReference type="InterPro" id="IPR035906">
    <property type="entry name" value="MetI-like_sf"/>
</dbReference>
<feature type="domain" description="ABC transmembrane type-1" evidence="8">
    <location>
        <begin position="419"/>
        <end position="598"/>
    </location>
</feature>
<feature type="transmembrane region" description="Helical" evidence="7">
    <location>
        <begin position="306"/>
        <end position="327"/>
    </location>
</feature>
<dbReference type="PANTHER" id="PTHR47737:SF1">
    <property type="entry name" value="GLYCINE BETAINE_PROLINE BETAINE TRANSPORT SYSTEM PERMEASE PROTEIN PROW"/>
    <property type="match status" value="1"/>
</dbReference>
<dbReference type="GO" id="GO:0005275">
    <property type="term" value="F:amine transmembrane transporter activity"/>
    <property type="evidence" value="ECO:0007669"/>
    <property type="project" value="TreeGrafter"/>
</dbReference>
<evidence type="ECO:0000256" key="4">
    <source>
        <dbReference type="ARBA" id="ARBA00022692"/>
    </source>
</evidence>